<sequence length="126" mass="12542">MEENGSPVNSWSGSASMSARRAMRGPSSGPMSHSRPVPPGIRRGVSPALVSQLATNSVVANSVRDSSGLAWMCLRHWIRSAPCAASHRSTAARPSNAGSGTGSPSGASATARTVTSGAGGRVGGAA</sequence>
<proteinExistence type="predicted"/>
<feature type="region of interest" description="Disordered" evidence="1">
    <location>
        <begin position="1"/>
        <end position="43"/>
    </location>
</feature>
<evidence type="ECO:0000313" key="2">
    <source>
        <dbReference type="EMBL" id="BAD55809.1"/>
    </source>
</evidence>
<dbReference type="KEGG" id="nfa:NFA_9640"/>
<protein>
    <submittedName>
        <fullName evidence="2">Uncharacterized protein</fullName>
    </submittedName>
</protein>
<accession>Q5Z182</accession>
<evidence type="ECO:0000256" key="1">
    <source>
        <dbReference type="SAM" id="MobiDB-lite"/>
    </source>
</evidence>
<dbReference type="Proteomes" id="UP000006820">
    <property type="component" value="Chromosome"/>
</dbReference>
<organism evidence="2 3">
    <name type="scientific">Nocardia farcinica (strain IFM 10152)</name>
    <dbReference type="NCBI Taxonomy" id="247156"/>
    <lineage>
        <taxon>Bacteria</taxon>
        <taxon>Bacillati</taxon>
        <taxon>Actinomycetota</taxon>
        <taxon>Actinomycetes</taxon>
        <taxon>Mycobacteriales</taxon>
        <taxon>Nocardiaceae</taxon>
        <taxon>Nocardia</taxon>
    </lineage>
</organism>
<name>Q5Z182_NOCFA</name>
<feature type="region of interest" description="Disordered" evidence="1">
    <location>
        <begin position="84"/>
        <end position="126"/>
    </location>
</feature>
<dbReference type="HOGENOM" id="CLU_1979215_0_0_11"/>
<keyword evidence="3" id="KW-1185">Reference proteome</keyword>
<feature type="compositionally biased region" description="Gly residues" evidence="1">
    <location>
        <begin position="117"/>
        <end position="126"/>
    </location>
</feature>
<feature type="compositionally biased region" description="Low complexity" evidence="1">
    <location>
        <begin position="102"/>
        <end position="111"/>
    </location>
</feature>
<dbReference type="EMBL" id="AP006618">
    <property type="protein sequence ID" value="BAD55809.1"/>
    <property type="molecule type" value="Genomic_DNA"/>
</dbReference>
<dbReference type="AlphaFoldDB" id="Q5Z182"/>
<reference evidence="2 3" key="1">
    <citation type="journal article" date="2004" name="Proc. Natl. Acad. Sci. U.S.A.">
        <title>The complete genomic sequence of Nocardia farcinica IFM 10152.</title>
        <authorList>
            <person name="Ishikawa J."/>
            <person name="Yamashita A."/>
            <person name="Mikami Y."/>
            <person name="Hoshino Y."/>
            <person name="Kurita H."/>
            <person name="Hotta K."/>
            <person name="Shiba T."/>
            <person name="Hattori M."/>
        </authorList>
    </citation>
    <scope>NUCLEOTIDE SEQUENCE [LARGE SCALE GENOMIC DNA]</scope>
    <source>
        <strain evidence="2 3">IFM 10152</strain>
    </source>
</reference>
<feature type="compositionally biased region" description="Low complexity" evidence="1">
    <location>
        <begin position="10"/>
        <end position="29"/>
    </location>
</feature>
<gene>
    <name evidence="2" type="ordered locus">NFA_9640</name>
</gene>
<evidence type="ECO:0000313" key="3">
    <source>
        <dbReference type="Proteomes" id="UP000006820"/>
    </source>
</evidence>